<dbReference type="Pfam" id="PF25058">
    <property type="entry name" value="ARM_TT21"/>
    <property type="match status" value="1"/>
</dbReference>
<evidence type="ECO:0000256" key="3">
    <source>
        <dbReference type="PROSITE-ProRule" id="PRU00339"/>
    </source>
</evidence>
<dbReference type="PANTHER" id="PTHR45586">
    <property type="entry name" value="TPR REPEAT-CONTAINING PROTEIN PA4667"/>
    <property type="match status" value="1"/>
</dbReference>
<reference evidence="4 5" key="1">
    <citation type="submission" date="2019-01" db="EMBL/GenBank/DDBJ databases">
        <title>Vagococcus silagei sp. nov. isolated from brewer's grain.</title>
        <authorList>
            <person name="Guu J.-R."/>
        </authorList>
    </citation>
    <scope>NUCLEOTIDE SEQUENCE [LARGE SCALE GENOMIC DNA]</scope>
    <source>
        <strain evidence="4 5">2B-2</strain>
    </source>
</reference>
<dbReference type="PANTHER" id="PTHR45586:SF14">
    <property type="entry name" value="TETRATRICOPEPTIDE TPR_2 REPEAT PROTEIN"/>
    <property type="match status" value="1"/>
</dbReference>
<evidence type="ECO:0000313" key="4">
    <source>
        <dbReference type="EMBL" id="THB61299.1"/>
    </source>
</evidence>
<dbReference type="PROSITE" id="PS50005">
    <property type="entry name" value="TPR"/>
    <property type="match status" value="3"/>
</dbReference>
<organism evidence="4 5">
    <name type="scientific">Vagococcus silagei</name>
    <dbReference type="NCBI Taxonomy" id="2508885"/>
    <lineage>
        <taxon>Bacteria</taxon>
        <taxon>Bacillati</taxon>
        <taxon>Bacillota</taxon>
        <taxon>Bacilli</taxon>
        <taxon>Lactobacillales</taxon>
        <taxon>Enterococcaceae</taxon>
        <taxon>Vagococcus</taxon>
    </lineage>
</organism>
<proteinExistence type="predicted"/>
<dbReference type="SUPFAM" id="SSF48452">
    <property type="entry name" value="TPR-like"/>
    <property type="match status" value="3"/>
</dbReference>
<dbReference type="InterPro" id="IPR019734">
    <property type="entry name" value="TPR_rpt"/>
</dbReference>
<sequence length="420" mass="48527">MLDGSNEMSYSKKMLDFISKGEFIDAQMVLEDVIAHDLPEEKLQLADNLFQLGFLEESEQLFEHLLEVFPSEEGLKISLAEIAIENNDIEKATELLTSIPESSDVYVQSLLTQADLYQILEIPEVSEQKLKQAQKLLPNEPIIQVALAEFYFSMEDYQEAVELYQTVLKENPTLDIGISFYERIGVALSRIAEFEEAIQYLEEALREEETVERLFQLALCYYQLGENERAIELLRQVVSINEDFQQVYYPLGQILFDEGMDEEALNYLEIGIEKNPYEVSLYHLASECAYRLYKKETAIHYLRQAIALEEDSDFSKLRLVDLLRNEEDFDEALSLLSTLENPNLSEAQWYAARLYNDLEEFGQAAVAYEKAAPELLEDAEFLKEYGMFLREEGKIDQSTQLLQAYLKQVPDDMEISDLID</sequence>
<evidence type="ECO:0000256" key="2">
    <source>
        <dbReference type="ARBA" id="ARBA00022803"/>
    </source>
</evidence>
<dbReference type="OrthoDB" id="2080803at2"/>
<keyword evidence="2 3" id="KW-0802">TPR repeat</keyword>
<keyword evidence="5" id="KW-1185">Reference proteome</keyword>
<dbReference type="InterPro" id="IPR011990">
    <property type="entry name" value="TPR-like_helical_dom_sf"/>
</dbReference>
<feature type="repeat" description="TPR" evidence="3">
    <location>
        <begin position="245"/>
        <end position="278"/>
    </location>
</feature>
<dbReference type="InterPro" id="IPR051012">
    <property type="entry name" value="CellSynth/LPSAsmb/PSIAsmb"/>
</dbReference>
<protein>
    <submittedName>
        <fullName evidence="4">Tetratricopeptide repeat protein</fullName>
    </submittedName>
</protein>
<feature type="repeat" description="TPR" evidence="3">
    <location>
        <begin position="211"/>
        <end position="244"/>
    </location>
</feature>
<dbReference type="Pfam" id="PF12895">
    <property type="entry name" value="ANAPC3"/>
    <property type="match status" value="1"/>
</dbReference>
<keyword evidence="1" id="KW-0677">Repeat</keyword>
<evidence type="ECO:0000256" key="1">
    <source>
        <dbReference type="ARBA" id="ARBA00022737"/>
    </source>
</evidence>
<name>A0A4V3TV30_9ENTE</name>
<dbReference type="AlphaFoldDB" id="A0A4V3TV30"/>
<dbReference type="EMBL" id="SDGV01000014">
    <property type="protein sequence ID" value="THB61299.1"/>
    <property type="molecule type" value="Genomic_DNA"/>
</dbReference>
<comment type="caution">
    <text evidence="4">The sequence shown here is derived from an EMBL/GenBank/DDBJ whole genome shotgun (WGS) entry which is preliminary data.</text>
</comment>
<dbReference type="Pfam" id="PF13176">
    <property type="entry name" value="TPR_7"/>
    <property type="match status" value="1"/>
</dbReference>
<dbReference type="Proteomes" id="UP000310506">
    <property type="component" value="Unassembled WGS sequence"/>
</dbReference>
<dbReference type="SMART" id="SM00028">
    <property type="entry name" value="TPR"/>
    <property type="match status" value="8"/>
</dbReference>
<gene>
    <name evidence="4" type="ORF">ESZ54_06000</name>
</gene>
<evidence type="ECO:0000313" key="5">
    <source>
        <dbReference type="Proteomes" id="UP000310506"/>
    </source>
</evidence>
<accession>A0A4V3TV30</accession>
<dbReference type="Gene3D" id="1.25.40.10">
    <property type="entry name" value="Tetratricopeptide repeat domain"/>
    <property type="match status" value="3"/>
</dbReference>
<feature type="repeat" description="TPR" evidence="3">
    <location>
        <begin position="141"/>
        <end position="174"/>
    </location>
</feature>